<dbReference type="GO" id="GO:0030115">
    <property type="term" value="C:S-layer"/>
    <property type="evidence" value="ECO:0007669"/>
    <property type="project" value="InterPro"/>
</dbReference>
<protein>
    <submittedName>
        <fullName evidence="2">S-layer protein</fullName>
    </submittedName>
</protein>
<dbReference type="Pfam" id="PF03217">
    <property type="entry name" value="SlpA"/>
    <property type="match status" value="1"/>
</dbReference>
<dbReference type="InterPro" id="IPR024968">
    <property type="entry name" value="SlpA_C_lactobacillus"/>
</dbReference>
<dbReference type="GO" id="GO:0005199">
    <property type="term" value="F:structural constituent of cell wall"/>
    <property type="evidence" value="ECO:0007669"/>
    <property type="project" value="InterPro"/>
</dbReference>
<evidence type="ECO:0000259" key="1">
    <source>
        <dbReference type="Pfam" id="PF03217"/>
    </source>
</evidence>
<reference evidence="2" key="1">
    <citation type="submission" date="2000-03" db="EMBL/GenBank/DDBJ databases">
        <title>Characterization of a truncated S-layer gene of Lactobacillus helveticus.</title>
        <authorList>
            <person name="Kahala M."/>
            <person name="Palva A."/>
            <person name="Varmanen P."/>
        </authorList>
    </citation>
    <scope>NUCLEOTIDE SEQUENCE</scope>
</reference>
<sequence length="89" mass="10267">MEYYKLALGANYDEAYIKASNIDGIKRTLKHNAYVYATSKRRADYTVLKKGQTITTYGGSYKFKNGKRYYRVAGATVTNKRYVKVVNFK</sequence>
<dbReference type="EMBL" id="AF247817">
    <property type="protein sequence ID" value="AAL36968.1"/>
    <property type="molecule type" value="Genomic_DNA"/>
</dbReference>
<dbReference type="OrthoDB" id="2327165at2"/>
<proteinExistence type="predicted"/>
<dbReference type="AlphaFoldDB" id="Q8VU20"/>
<dbReference type="PRINTS" id="PR01729">
    <property type="entry name" value="SURFACELAYER"/>
</dbReference>
<organism evidence="2">
    <name type="scientific">Lactobacillus helveticus</name>
    <name type="common">Lactobacillus suntoryeus</name>
    <dbReference type="NCBI Taxonomy" id="1587"/>
    <lineage>
        <taxon>Bacteria</taxon>
        <taxon>Bacillati</taxon>
        <taxon>Bacillota</taxon>
        <taxon>Bacilli</taxon>
        <taxon>Lactobacillales</taxon>
        <taxon>Lactobacillaceae</taxon>
        <taxon>Lactobacillus</taxon>
    </lineage>
</organism>
<accession>Q8VU20</accession>
<feature type="domain" description="S-layer protein C-terminal" evidence="1">
    <location>
        <begin position="19"/>
        <end position="85"/>
    </location>
</feature>
<dbReference type="GO" id="GO:0009274">
    <property type="term" value="C:peptidoglycan-based cell wall"/>
    <property type="evidence" value="ECO:0007669"/>
    <property type="project" value="InterPro"/>
</dbReference>
<name>Q8VU20_LACHE</name>
<dbReference type="InterPro" id="IPR004903">
    <property type="entry name" value="S-layer_prot"/>
</dbReference>
<evidence type="ECO:0000313" key="2">
    <source>
        <dbReference type="EMBL" id="AAL36968.1"/>
    </source>
</evidence>
<feature type="non-terminal residue" evidence="2">
    <location>
        <position position="89"/>
    </location>
</feature>